<dbReference type="InterPro" id="IPR038192">
    <property type="entry name" value="CSTF_C_sf"/>
</dbReference>
<dbReference type="GO" id="GO:0003729">
    <property type="term" value="F:mRNA binding"/>
    <property type="evidence" value="ECO:0007669"/>
    <property type="project" value="TreeGrafter"/>
</dbReference>
<reference evidence="10" key="2">
    <citation type="submission" date="2020-05" db="UniProtKB">
        <authorList>
            <consortium name="EnsemblMetazoa"/>
        </authorList>
    </citation>
    <scope>IDENTIFICATION</scope>
    <source>
        <strain evidence="10">Epiroticus2</strain>
    </source>
</reference>
<evidence type="ECO:0000256" key="4">
    <source>
        <dbReference type="ARBA" id="ARBA00022737"/>
    </source>
</evidence>
<dbReference type="InterPro" id="IPR025742">
    <property type="entry name" value="CSTF2_hinge"/>
</dbReference>
<feature type="compositionally biased region" description="Pro residues" evidence="8">
    <location>
        <begin position="283"/>
        <end position="298"/>
    </location>
</feature>
<keyword evidence="6" id="KW-0539">Nucleus</keyword>
<evidence type="ECO:0000256" key="6">
    <source>
        <dbReference type="ARBA" id="ARBA00023242"/>
    </source>
</evidence>
<evidence type="ECO:0000313" key="10">
    <source>
        <dbReference type="EnsemblMetazoa" id="AEPI010378-PA"/>
    </source>
</evidence>
<dbReference type="Pfam" id="PF14327">
    <property type="entry name" value="CSTF2_hinge"/>
    <property type="match status" value="1"/>
</dbReference>
<keyword evidence="3" id="KW-0507">mRNA processing</keyword>
<dbReference type="GO" id="GO:0005847">
    <property type="term" value="C:mRNA cleavage and polyadenylation specificity factor complex"/>
    <property type="evidence" value="ECO:0007669"/>
    <property type="project" value="TreeGrafter"/>
</dbReference>
<keyword evidence="2" id="KW-0597">Phosphoprotein</keyword>
<dbReference type="VEuPathDB" id="VectorBase:AEPI010378"/>
<organism evidence="10 11">
    <name type="scientific">Anopheles epiroticus</name>
    <dbReference type="NCBI Taxonomy" id="199890"/>
    <lineage>
        <taxon>Eukaryota</taxon>
        <taxon>Metazoa</taxon>
        <taxon>Ecdysozoa</taxon>
        <taxon>Arthropoda</taxon>
        <taxon>Hexapoda</taxon>
        <taxon>Insecta</taxon>
        <taxon>Pterygota</taxon>
        <taxon>Neoptera</taxon>
        <taxon>Endopterygota</taxon>
        <taxon>Diptera</taxon>
        <taxon>Nematocera</taxon>
        <taxon>Culicoidea</taxon>
        <taxon>Culicidae</taxon>
        <taxon>Anophelinae</taxon>
        <taxon>Anopheles</taxon>
    </lineage>
</organism>
<dbReference type="PROSITE" id="PS50102">
    <property type="entry name" value="RRM"/>
    <property type="match status" value="1"/>
</dbReference>
<feature type="region of interest" description="Disordered" evidence="8">
    <location>
        <begin position="283"/>
        <end position="359"/>
    </location>
</feature>
<evidence type="ECO:0000259" key="9">
    <source>
        <dbReference type="PROSITE" id="PS50102"/>
    </source>
</evidence>
<evidence type="ECO:0000256" key="3">
    <source>
        <dbReference type="ARBA" id="ARBA00022664"/>
    </source>
</evidence>
<dbReference type="PANTHER" id="PTHR45735">
    <property type="entry name" value="CLEAVAGE STIMULATION FACTOR SUBUNIT 2"/>
    <property type="match status" value="1"/>
</dbReference>
<keyword evidence="5 7" id="KW-0694">RNA-binding</keyword>
<keyword evidence="11" id="KW-1185">Reference proteome</keyword>
<evidence type="ECO:0000256" key="1">
    <source>
        <dbReference type="ARBA" id="ARBA00004123"/>
    </source>
</evidence>
<dbReference type="Gene3D" id="1.10.20.70">
    <property type="entry name" value="Transcription termination and cleavage factor, C-terminal domain"/>
    <property type="match status" value="1"/>
</dbReference>
<dbReference type="SUPFAM" id="SSF54928">
    <property type="entry name" value="RNA-binding domain, RBD"/>
    <property type="match status" value="1"/>
</dbReference>
<dbReference type="InterPro" id="IPR035979">
    <property type="entry name" value="RBD_domain_sf"/>
</dbReference>
<evidence type="ECO:0000256" key="5">
    <source>
        <dbReference type="ARBA" id="ARBA00022884"/>
    </source>
</evidence>
<feature type="compositionally biased region" description="Basic and acidic residues" evidence="8">
    <location>
        <begin position="299"/>
        <end position="309"/>
    </location>
</feature>
<dbReference type="InterPro" id="IPR012677">
    <property type="entry name" value="Nucleotide-bd_a/b_plait_sf"/>
</dbReference>
<dbReference type="CDD" id="cd12671">
    <property type="entry name" value="RRM_CSTF2_CSTF2T"/>
    <property type="match status" value="1"/>
</dbReference>
<protein>
    <recommendedName>
        <fullName evidence="9">RRM domain-containing protein</fullName>
    </recommendedName>
</protein>
<evidence type="ECO:0000256" key="7">
    <source>
        <dbReference type="PROSITE-ProRule" id="PRU00176"/>
    </source>
</evidence>
<dbReference type="FunFam" id="1.10.20.70:FF:000001">
    <property type="entry name" value="Cleavage stimulation factor subunit 2"/>
    <property type="match status" value="1"/>
</dbReference>
<evidence type="ECO:0000313" key="11">
    <source>
        <dbReference type="Proteomes" id="UP000075885"/>
    </source>
</evidence>
<dbReference type="GO" id="GO:0031124">
    <property type="term" value="P:mRNA 3'-end processing"/>
    <property type="evidence" value="ECO:0007669"/>
    <property type="project" value="InterPro"/>
</dbReference>
<dbReference type="Pfam" id="PF14304">
    <property type="entry name" value="CSTF_C"/>
    <property type="match status" value="1"/>
</dbReference>
<proteinExistence type="predicted"/>
<dbReference type="SMART" id="SM00360">
    <property type="entry name" value="RRM"/>
    <property type="match status" value="1"/>
</dbReference>
<name>A0A182PTU2_9DIPT</name>
<feature type="domain" description="RRM" evidence="9">
    <location>
        <begin position="14"/>
        <end position="92"/>
    </location>
</feature>
<reference evidence="11" key="1">
    <citation type="submission" date="2013-03" db="EMBL/GenBank/DDBJ databases">
        <title>The Genome Sequence of Anopheles epiroticus epiroticus2.</title>
        <authorList>
            <consortium name="The Broad Institute Genomics Platform"/>
            <person name="Neafsey D.E."/>
            <person name="Howell P."/>
            <person name="Walker B."/>
            <person name="Young S.K."/>
            <person name="Zeng Q."/>
            <person name="Gargeya S."/>
            <person name="Fitzgerald M."/>
            <person name="Haas B."/>
            <person name="Abouelleil A."/>
            <person name="Allen A.W."/>
            <person name="Alvarado L."/>
            <person name="Arachchi H.M."/>
            <person name="Berlin A.M."/>
            <person name="Chapman S.B."/>
            <person name="Gainer-Dewar J."/>
            <person name="Goldberg J."/>
            <person name="Griggs A."/>
            <person name="Gujja S."/>
            <person name="Hansen M."/>
            <person name="Howarth C."/>
            <person name="Imamovic A."/>
            <person name="Ireland A."/>
            <person name="Larimer J."/>
            <person name="McCowan C."/>
            <person name="Murphy C."/>
            <person name="Pearson M."/>
            <person name="Poon T.W."/>
            <person name="Priest M."/>
            <person name="Roberts A."/>
            <person name="Saif S."/>
            <person name="Shea T."/>
            <person name="Sisk P."/>
            <person name="Sykes S."/>
            <person name="Wortman J."/>
            <person name="Nusbaum C."/>
            <person name="Birren B."/>
        </authorList>
    </citation>
    <scope>NUCLEOTIDE SEQUENCE [LARGE SCALE GENOMIC DNA]</scope>
    <source>
        <strain evidence="11">Epiroticus2</strain>
    </source>
</reference>
<dbReference type="FunFam" id="1.25.40.630:FF:000001">
    <property type="entry name" value="Cleavage stimulation factor subunit 2"/>
    <property type="match status" value="1"/>
</dbReference>
<evidence type="ECO:0000256" key="8">
    <source>
        <dbReference type="SAM" id="MobiDB-lite"/>
    </source>
</evidence>
<accession>A0A182PTU2</accession>
<dbReference type="InterPro" id="IPR000504">
    <property type="entry name" value="RRM_dom"/>
</dbReference>
<dbReference type="AlphaFoldDB" id="A0A182PTU2"/>
<dbReference type="Gene3D" id="3.30.70.330">
    <property type="match status" value="1"/>
</dbReference>
<keyword evidence="4" id="KW-0677">Repeat</keyword>
<comment type="subcellular location">
    <subcellularLocation>
        <location evidence="1">Nucleus</location>
    </subcellularLocation>
</comment>
<dbReference type="FunFam" id="3.30.70.330:FF:000061">
    <property type="entry name" value="cleavage stimulation factor subunit 2 isoform X1"/>
    <property type="match status" value="1"/>
</dbReference>
<dbReference type="InterPro" id="IPR026896">
    <property type="entry name" value="CSTF_C"/>
</dbReference>
<evidence type="ECO:0000256" key="2">
    <source>
        <dbReference type="ARBA" id="ARBA00022553"/>
    </source>
</evidence>
<sequence length="401" mass="44034">MDRHDQTLMDKSMRSVFVGNIPYEATEEKLKDIFCEVGPVLSLKLVFDRESGKPKGYGFCEYKDQETALSAMRNLNGYEFGGRALRVDNACTEKSRMEMAALLQGPQVENPYGNECDPAETPDLIAKAVTQLQPDQMYEMMRQAKACIQNDPQEARNMLLENPQLTYALLQAAVVMRIVDSHTAVTFLHGRNEMPPVLTDDPMSALPARDQIHPAFGEPDGPVQFHDSDERHLLGERVAQQQQQQQGSTTMDMDLRIMDPFMMGHRGVPGDIVQANTSVLEPAFPPVPEVRPQPPQRPVDPRLQKDPRLEAAAAVSAASGPMGPNSKAQMPVSSALADRGAAAGEPKTKAAGAANDASDQEKAALIMQVLQLSDEQIALLPQDQRASILVLKEQISRNAPK</sequence>
<dbReference type="PANTHER" id="PTHR45735:SF2">
    <property type="entry name" value="CLEAVAGE STIMULATION FACTOR SUBUNIT 2"/>
    <property type="match status" value="1"/>
</dbReference>
<dbReference type="Pfam" id="PF00076">
    <property type="entry name" value="RRM_1"/>
    <property type="match status" value="1"/>
</dbReference>
<dbReference type="STRING" id="199890.A0A182PTU2"/>
<dbReference type="Proteomes" id="UP000075885">
    <property type="component" value="Unassembled WGS sequence"/>
</dbReference>
<dbReference type="EnsemblMetazoa" id="AEPI010378-RA">
    <property type="protein sequence ID" value="AEPI010378-PA"/>
    <property type="gene ID" value="AEPI010378"/>
</dbReference>
<dbReference type="Gene3D" id="1.25.40.630">
    <property type="match status" value="1"/>
</dbReference>